<dbReference type="AlphaFoldDB" id="A0AAE0F7J1"/>
<evidence type="ECO:0000313" key="3">
    <source>
        <dbReference type="EMBL" id="KAK3254514.1"/>
    </source>
</evidence>
<accession>A0AAE0F7J1</accession>
<reference evidence="3 4" key="1">
    <citation type="journal article" date="2015" name="Genome Biol. Evol.">
        <title>Comparative Genomics of a Bacterivorous Green Alga Reveals Evolutionary Causalities and Consequences of Phago-Mixotrophic Mode of Nutrition.</title>
        <authorList>
            <person name="Burns J.A."/>
            <person name="Paasch A."/>
            <person name="Narechania A."/>
            <person name="Kim E."/>
        </authorList>
    </citation>
    <scope>NUCLEOTIDE SEQUENCE [LARGE SCALE GENOMIC DNA]</scope>
    <source>
        <strain evidence="3 4">PLY_AMNH</strain>
    </source>
</reference>
<gene>
    <name evidence="3" type="ORF">CYMTET_36271</name>
</gene>
<feature type="compositionally biased region" description="Basic and acidic residues" evidence="1">
    <location>
        <begin position="99"/>
        <end position="110"/>
    </location>
</feature>
<comment type="caution">
    <text evidence="3">The sequence shown here is derived from an EMBL/GenBank/DDBJ whole genome shotgun (WGS) entry which is preliminary data.</text>
</comment>
<feature type="region of interest" description="Disordered" evidence="1">
    <location>
        <begin position="88"/>
        <end position="110"/>
    </location>
</feature>
<dbReference type="Pfam" id="PF13086">
    <property type="entry name" value="AAA_11"/>
    <property type="match status" value="1"/>
</dbReference>
<evidence type="ECO:0000313" key="4">
    <source>
        <dbReference type="Proteomes" id="UP001190700"/>
    </source>
</evidence>
<evidence type="ECO:0000256" key="1">
    <source>
        <dbReference type="SAM" id="MobiDB-lite"/>
    </source>
</evidence>
<dbReference type="EMBL" id="LGRX02023495">
    <property type="protein sequence ID" value="KAK3254514.1"/>
    <property type="molecule type" value="Genomic_DNA"/>
</dbReference>
<feature type="domain" description="DNA2/NAM7 helicase helicase" evidence="2">
    <location>
        <begin position="15"/>
        <end position="136"/>
    </location>
</feature>
<name>A0AAE0F7J1_9CHLO</name>
<protein>
    <recommendedName>
        <fullName evidence="2">DNA2/NAM7 helicase helicase domain-containing protein</fullName>
    </recommendedName>
</protein>
<evidence type="ECO:0000259" key="2">
    <source>
        <dbReference type="Pfam" id="PF13086"/>
    </source>
</evidence>
<proteinExistence type="predicted"/>
<dbReference type="Gene3D" id="3.40.50.300">
    <property type="entry name" value="P-loop containing nucleotide triphosphate hydrolases"/>
    <property type="match status" value="1"/>
</dbReference>
<keyword evidence="4" id="KW-1185">Reference proteome</keyword>
<feature type="non-terminal residue" evidence="3">
    <location>
        <position position="136"/>
    </location>
</feature>
<dbReference type="InterPro" id="IPR041677">
    <property type="entry name" value="DNA2/NAM7_AAA_11"/>
</dbReference>
<dbReference type="GO" id="GO:0004386">
    <property type="term" value="F:helicase activity"/>
    <property type="evidence" value="ECO:0007669"/>
    <property type="project" value="InterPro"/>
</dbReference>
<sequence length="136" mass="14228">MVYRGAASVANFVITNSRVKRALVVADSNIAVDNLAQGLIAAGLRVVRIGNPATVRPSLREYTLQAQAAKHPAGIAAAKLRGDVSAVSTRGATSSGGKAQEREVKQMKGDMWKRSEELQKVAEDAVISGSQAVVAT</sequence>
<feature type="compositionally biased region" description="Polar residues" evidence="1">
    <location>
        <begin position="88"/>
        <end position="97"/>
    </location>
</feature>
<organism evidence="3 4">
    <name type="scientific">Cymbomonas tetramitiformis</name>
    <dbReference type="NCBI Taxonomy" id="36881"/>
    <lineage>
        <taxon>Eukaryota</taxon>
        <taxon>Viridiplantae</taxon>
        <taxon>Chlorophyta</taxon>
        <taxon>Pyramimonadophyceae</taxon>
        <taxon>Pyramimonadales</taxon>
        <taxon>Pyramimonadaceae</taxon>
        <taxon>Cymbomonas</taxon>
    </lineage>
</organism>
<dbReference type="InterPro" id="IPR027417">
    <property type="entry name" value="P-loop_NTPase"/>
</dbReference>
<dbReference type="Proteomes" id="UP001190700">
    <property type="component" value="Unassembled WGS sequence"/>
</dbReference>